<evidence type="ECO:0000313" key="3">
    <source>
        <dbReference type="Proteomes" id="UP000295334"/>
    </source>
</evidence>
<dbReference type="RefSeq" id="WP_131448185.1">
    <property type="nucleotide sequence ID" value="NZ_SJZI01000009.1"/>
</dbReference>
<comment type="caution">
    <text evidence="2">The sequence shown here is derived from an EMBL/GenBank/DDBJ whole genome shotgun (WGS) entry which is preliminary data.</text>
</comment>
<feature type="signal peptide" evidence="1">
    <location>
        <begin position="1"/>
        <end position="19"/>
    </location>
</feature>
<evidence type="ECO:0000256" key="1">
    <source>
        <dbReference type="SAM" id="SignalP"/>
    </source>
</evidence>
<sequence>MRQLLFIIMFSATGLIAAAQNADSVQAWKSLPEVVVPNCTDWKNANLGVTKARWNYYLGLYANVFGILWKTYVPNSTGKSAWLQSLTFFVEGIHRNQHTDAPIRLHFYVANDSGRTGALLTFRSGDALGKPAAHGSGGRARGTSMC</sequence>
<feature type="chain" id="PRO_5020342747" evidence="1">
    <location>
        <begin position="20"/>
        <end position="146"/>
    </location>
</feature>
<keyword evidence="3" id="KW-1185">Reference proteome</keyword>
<evidence type="ECO:0000313" key="2">
    <source>
        <dbReference type="EMBL" id="TCJ17018.1"/>
    </source>
</evidence>
<accession>A0A4R1BIM5</accession>
<proteinExistence type="predicted"/>
<dbReference type="Proteomes" id="UP000295334">
    <property type="component" value="Unassembled WGS sequence"/>
</dbReference>
<protein>
    <submittedName>
        <fullName evidence="2">Uncharacterized protein</fullName>
    </submittedName>
</protein>
<dbReference type="AlphaFoldDB" id="A0A4R1BIM5"/>
<organism evidence="2 3">
    <name type="scientific">Flaviaesturariibacter flavus</name>
    <dbReference type="NCBI Taxonomy" id="2502780"/>
    <lineage>
        <taxon>Bacteria</taxon>
        <taxon>Pseudomonadati</taxon>
        <taxon>Bacteroidota</taxon>
        <taxon>Chitinophagia</taxon>
        <taxon>Chitinophagales</taxon>
        <taxon>Chitinophagaceae</taxon>
        <taxon>Flaviaestuariibacter</taxon>
    </lineage>
</organism>
<dbReference type="OrthoDB" id="914976at2"/>
<gene>
    <name evidence="2" type="ORF">EPD60_06830</name>
</gene>
<keyword evidence="1" id="KW-0732">Signal</keyword>
<name>A0A4R1BIM5_9BACT</name>
<dbReference type="EMBL" id="SJZI01000009">
    <property type="protein sequence ID" value="TCJ17018.1"/>
    <property type="molecule type" value="Genomic_DNA"/>
</dbReference>
<reference evidence="2 3" key="1">
    <citation type="submission" date="2019-03" db="EMBL/GenBank/DDBJ databases">
        <authorList>
            <person name="Kim M.K.M."/>
        </authorList>
    </citation>
    <scope>NUCLEOTIDE SEQUENCE [LARGE SCALE GENOMIC DNA]</scope>
    <source>
        <strain evidence="2 3">17J68-12</strain>
    </source>
</reference>